<dbReference type="GO" id="GO:0016020">
    <property type="term" value="C:membrane"/>
    <property type="evidence" value="ECO:0007669"/>
    <property type="project" value="GOC"/>
</dbReference>
<evidence type="ECO:0000256" key="9">
    <source>
        <dbReference type="ARBA" id="ARBA00023098"/>
    </source>
</evidence>
<keyword evidence="7" id="KW-0663">Pyridoxal phosphate</keyword>
<evidence type="ECO:0000256" key="5">
    <source>
        <dbReference type="ARBA" id="ARBA00013220"/>
    </source>
</evidence>
<dbReference type="Gene3D" id="3.90.1150.10">
    <property type="entry name" value="Aspartate Aminotransferase, domain 1"/>
    <property type="match status" value="1"/>
</dbReference>
<dbReference type="PANTHER" id="PTHR13693:SF2">
    <property type="entry name" value="SERINE PALMITOYLTRANSFERASE 1"/>
    <property type="match status" value="1"/>
</dbReference>
<dbReference type="InterPro" id="IPR015421">
    <property type="entry name" value="PyrdxlP-dep_Trfase_major"/>
</dbReference>
<evidence type="ECO:0000313" key="16">
    <source>
        <dbReference type="EMBL" id="JAS69040.1"/>
    </source>
</evidence>
<evidence type="ECO:0000256" key="8">
    <source>
        <dbReference type="ARBA" id="ARBA00022919"/>
    </source>
</evidence>
<dbReference type="InterPro" id="IPR015422">
    <property type="entry name" value="PyrdxlP-dep_Trfase_small"/>
</dbReference>
<dbReference type="Pfam" id="PF00155">
    <property type="entry name" value="Aminotran_1_2"/>
    <property type="match status" value="1"/>
</dbReference>
<dbReference type="InterPro" id="IPR050087">
    <property type="entry name" value="AON_synthase_class-II"/>
</dbReference>
<comment type="cofactor">
    <cofactor evidence="1">
        <name>pyridoxal 5'-phosphate</name>
        <dbReference type="ChEBI" id="CHEBI:597326"/>
    </cofactor>
</comment>
<keyword evidence="8" id="KW-0746">Sphingolipid metabolism</keyword>
<evidence type="ECO:0000259" key="15">
    <source>
        <dbReference type="Pfam" id="PF00155"/>
    </source>
</evidence>
<comment type="pathway">
    <text evidence="3">Sphingolipid metabolism.</text>
</comment>
<evidence type="ECO:0000256" key="12">
    <source>
        <dbReference type="ARBA" id="ARBA00041765"/>
    </source>
</evidence>
<keyword evidence="14" id="KW-0472">Membrane</keyword>
<evidence type="ECO:0000256" key="3">
    <source>
        <dbReference type="ARBA" id="ARBA00004991"/>
    </source>
</evidence>
<dbReference type="GO" id="GO:0030170">
    <property type="term" value="F:pyridoxal phosphate binding"/>
    <property type="evidence" value="ECO:0007669"/>
    <property type="project" value="InterPro"/>
</dbReference>
<dbReference type="SUPFAM" id="SSF53383">
    <property type="entry name" value="PLP-dependent transferases"/>
    <property type="match status" value="1"/>
</dbReference>
<dbReference type="EC" id="2.3.1.50" evidence="5"/>
<dbReference type="GO" id="GO:0005783">
    <property type="term" value="C:endoplasmic reticulum"/>
    <property type="evidence" value="ECO:0007669"/>
    <property type="project" value="TreeGrafter"/>
</dbReference>
<dbReference type="FunFam" id="3.40.640.10:FF:000049">
    <property type="entry name" value="serine palmitoyltransferase 1 isoform X1"/>
    <property type="match status" value="1"/>
</dbReference>
<evidence type="ECO:0000256" key="11">
    <source>
        <dbReference type="ARBA" id="ARBA00041066"/>
    </source>
</evidence>
<dbReference type="AlphaFoldDB" id="A0A1B6H330"/>
<evidence type="ECO:0000256" key="4">
    <source>
        <dbReference type="ARBA" id="ARBA00008392"/>
    </source>
</evidence>
<dbReference type="GO" id="GO:0004758">
    <property type="term" value="F:serine C-palmitoyltransferase activity"/>
    <property type="evidence" value="ECO:0007669"/>
    <property type="project" value="UniProtKB-EC"/>
</dbReference>
<dbReference type="Gene3D" id="3.40.640.10">
    <property type="entry name" value="Type I PLP-dependent aspartate aminotransferase-like (Major domain)"/>
    <property type="match status" value="1"/>
</dbReference>
<keyword evidence="10" id="KW-0012">Acyltransferase</keyword>
<dbReference type="EMBL" id="GECZ01000729">
    <property type="protein sequence ID" value="JAS69040.1"/>
    <property type="molecule type" value="Transcribed_RNA"/>
</dbReference>
<protein>
    <recommendedName>
        <fullName evidence="11">Serine palmitoyltransferase 1</fullName>
        <ecNumber evidence="5">2.3.1.50</ecNumber>
    </recommendedName>
    <alternativeName>
        <fullName evidence="12">Long chain base biosynthesis protein 1</fullName>
    </alternativeName>
    <alternativeName>
        <fullName evidence="13">Serine-palmitoyl-CoA transferase 1</fullName>
    </alternativeName>
</protein>
<organism evidence="16">
    <name type="scientific">Cuerna arida</name>
    <dbReference type="NCBI Taxonomy" id="1464854"/>
    <lineage>
        <taxon>Eukaryota</taxon>
        <taxon>Metazoa</taxon>
        <taxon>Ecdysozoa</taxon>
        <taxon>Arthropoda</taxon>
        <taxon>Hexapoda</taxon>
        <taxon>Insecta</taxon>
        <taxon>Pterygota</taxon>
        <taxon>Neoptera</taxon>
        <taxon>Paraneoptera</taxon>
        <taxon>Hemiptera</taxon>
        <taxon>Auchenorrhyncha</taxon>
        <taxon>Membracoidea</taxon>
        <taxon>Cicadellidae</taxon>
        <taxon>Cicadellinae</taxon>
        <taxon>Proconiini</taxon>
        <taxon>Cuerna</taxon>
    </lineage>
</organism>
<evidence type="ECO:0000256" key="13">
    <source>
        <dbReference type="ARBA" id="ARBA00042649"/>
    </source>
</evidence>
<feature type="transmembrane region" description="Helical" evidence="14">
    <location>
        <begin position="17"/>
        <end position="34"/>
    </location>
</feature>
<keyword evidence="14" id="KW-1133">Transmembrane helix</keyword>
<proteinExistence type="inferred from homology"/>
<comment type="pathway">
    <text evidence="2">Lipid metabolism; sphingolipid metabolism.</text>
</comment>
<evidence type="ECO:0000256" key="10">
    <source>
        <dbReference type="ARBA" id="ARBA00023315"/>
    </source>
</evidence>
<evidence type="ECO:0000256" key="1">
    <source>
        <dbReference type="ARBA" id="ARBA00001933"/>
    </source>
</evidence>
<evidence type="ECO:0000256" key="7">
    <source>
        <dbReference type="ARBA" id="ARBA00022898"/>
    </source>
</evidence>
<accession>A0A1B6H330</accession>
<gene>
    <name evidence="16" type="ORF">g.4991</name>
</gene>
<evidence type="ECO:0000256" key="6">
    <source>
        <dbReference type="ARBA" id="ARBA00022679"/>
    </source>
</evidence>
<dbReference type="GO" id="GO:0046512">
    <property type="term" value="P:sphingosine biosynthetic process"/>
    <property type="evidence" value="ECO:0007669"/>
    <property type="project" value="TreeGrafter"/>
</dbReference>
<feature type="domain" description="Aminotransferase class I/classII large" evidence="15">
    <location>
        <begin position="92"/>
        <end position="456"/>
    </location>
</feature>
<keyword evidence="6" id="KW-0808">Transferase</keyword>
<evidence type="ECO:0000256" key="14">
    <source>
        <dbReference type="SAM" id="Phobius"/>
    </source>
</evidence>
<dbReference type="InterPro" id="IPR004839">
    <property type="entry name" value="Aminotransferase_I/II_large"/>
</dbReference>
<keyword evidence="9" id="KW-0443">Lipid metabolism</keyword>
<keyword evidence="14" id="KW-0812">Transmembrane</keyword>
<dbReference type="GO" id="GO:0046513">
    <property type="term" value="P:ceramide biosynthetic process"/>
    <property type="evidence" value="ECO:0007669"/>
    <property type="project" value="TreeGrafter"/>
</dbReference>
<comment type="similarity">
    <text evidence="4">Belongs to the class-II pyridoxal-phosphate-dependent aminotransferase family.</text>
</comment>
<evidence type="ECO:0000256" key="2">
    <source>
        <dbReference type="ARBA" id="ARBA00004760"/>
    </source>
</evidence>
<sequence>MENYITSFSETVAQGQAHHLFLEFLLILWVLWLISKKSKKDGLKLTESEKDALIRDFEPEPLVTDVSSTHYALKPRIVRGKVGKHVNVDGVECLNFATHNYLGFIGDPEIEEKAVKSIEKYGVGSCGPRGFYGTSEVHLELEQRLAQFMDMEDAVVYSYAFSTIASAIPAYAKKGDIVFVDEKVNFAIQKGLDASRSIIKYFKHNDMEDLNKILEETRQADLKNTKKASRSRRFLVVEGIYANTGEICPLPELIELRKKYKLRIFIDESISFGVLGKTGRGVTEHYGIDKAEVDLVMASLEHSLASIGGFCVGSTFIVDHQRLSGLGYCFSASLPPLLVMAAIEALKYIDDHPELLDKLKQLCQVMHKRLNASAVIAEHFTVNGDPDSPIHLLALKPHHTNKQFLINDIIESCLQEQKAVSRVAYLEPGDISRPTASLRITTSVFLSEESIGDLVDTLESVCRTRLSVTS</sequence>
<name>A0A1B6H330_9HEMI</name>
<reference evidence="16" key="1">
    <citation type="submission" date="2015-11" db="EMBL/GenBank/DDBJ databases">
        <title>De novo transcriptome assembly of four potential Pierce s Disease insect vectors from Arizona vineyards.</title>
        <authorList>
            <person name="Tassone E.E."/>
        </authorList>
    </citation>
    <scope>NUCLEOTIDE SEQUENCE</scope>
</reference>
<dbReference type="InterPro" id="IPR015424">
    <property type="entry name" value="PyrdxlP-dep_Trfase"/>
</dbReference>
<dbReference type="PANTHER" id="PTHR13693">
    <property type="entry name" value="CLASS II AMINOTRANSFERASE/8-AMINO-7-OXONONANOATE SYNTHASE"/>
    <property type="match status" value="1"/>
</dbReference>